<dbReference type="EMBL" id="JAVHJO010000012">
    <property type="protein sequence ID" value="KAK6531668.1"/>
    <property type="molecule type" value="Genomic_DNA"/>
</dbReference>
<evidence type="ECO:0000256" key="2">
    <source>
        <dbReference type="SAM" id="SignalP"/>
    </source>
</evidence>
<protein>
    <recommendedName>
        <fullName evidence="3">CBM1 domain-containing protein</fullName>
    </recommendedName>
</protein>
<feature type="signal peptide" evidence="2">
    <location>
        <begin position="1"/>
        <end position="20"/>
    </location>
</feature>
<dbReference type="InterPro" id="IPR000254">
    <property type="entry name" value="CBD"/>
</dbReference>
<proteinExistence type="predicted"/>
<dbReference type="GO" id="GO:0005975">
    <property type="term" value="P:carbohydrate metabolic process"/>
    <property type="evidence" value="ECO:0007669"/>
    <property type="project" value="InterPro"/>
</dbReference>
<evidence type="ECO:0000256" key="1">
    <source>
        <dbReference type="ARBA" id="ARBA00022729"/>
    </source>
</evidence>
<dbReference type="SUPFAM" id="SSF57180">
    <property type="entry name" value="Cellulose-binding domain"/>
    <property type="match status" value="1"/>
</dbReference>
<reference evidence="4 5" key="1">
    <citation type="submission" date="2019-10" db="EMBL/GenBank/DDBJ databases">
        <authorList>
            <person name="Palmer J.M."/>
        </authorList>
    </citation>
    <scope>NUCLEOTIDE SEQUENCE [LARGE SCALE GENOMIC DNA]</scope>
    <source>
        <strain evidence="4 5">TWF694</strain>
    </source>
</reference>
<dbReference type="Proteomes" id="UP001365542">
    <property type="component" value="Unassembled WGS sequence"/>
</dbReference>
<keyword evidence="1 2" id="KW-0732">Signal</keyword>
<evidence type="ECO:0000313" key="4">
    <source>
        <dbReference type="EMBL" id="KAK6531668.1"/>
    </source>
</evidence>
<dbReference type="GO" id="GO:0005576">
    <property type="term" value="C:extracellular region"/>
    <property type="evidence" value="ECO:0007669"/>
    <property type="project" value="InterPro"/>
</dbReference>
<gene>
    <name evidence="4" type="ORF">TWF694_002844</name>
</gene>
<dbReference type="Pfam" id="PF00734">
    <property type="entry name" value="CBM_1"/>
    <property type="match status" value="1"/>
</dbReference>
<dbReference type="InterPro" id="IPR035971">
    <property type="entry name" value="CBD_sf"/>
</dbReference>
<evidence type="ECO:0000313" key="5">
    <source>
        <dbReference type="Proteomes" id="UP001365542"/>
    </source>
</evidence>
<evidence type="ECO:0000259" key="3">
    <source>
        <dbReference type="PROSITE" id="PS51164"/>
    </source>
</evidence>
<feature type="domain" description="CBM1" evidence="3">
    <location>
        <begin position="71"/>
        <end position="107"/>
    </location>
</feature>
<accession>A0AAV9X5W9</accession>
<sequence length="107" mass="11428">MAPIQTILTILILPLALVDAAKHKTTLKKTTTKTTTKSTTKPPTTPYIIITTTTTAAIATTTAASTTRDERLQVLYGQCGIVAWNGPTLCSSPYTCVTLNPYIAQCL</sequence>
<name>A0AAV9X5W9_9PEZI</name>
<dbReference type="PROSITE" id="PS51164">
    <property type="entry name" value="CBM1_2"/>
    <property type="match status" value="1"/>
</dbReference>
<organism evidence="4 5">
    <name type="scientific">Orbilia ellipsospora</name>
    <dbReference type="NCBI Taxonomy" id="2528407"/>
    <lineage>
        <taxon>Eukaryota</taxon>
        <taxon>Fungi</taxon>
        <taxon>Dikarya</taxon>
        <taxon>Ascomycota</taxon>
        <taxon>Pezizomycotina</taxon>
        <taxon>Orbiliomycetes</taxon>
        <taxon>Orbiliales</taxon>
        <taxon>Orbiliaceae</taxon>
        <taxon>Orbilia</taxon>
    </lineage>
</organism>
<keyword evidence="5" id="KW-1185">Reference proteome</keyword>
<dbReference type="SMART" id="SM00236">
    <property type="entry name" value="fCBD"/>
    <property type="match status" value="1"/>
</dbReference>
<dbReference type="GO" id="GO:0030248">
    <property type="term" value="F:cellulose binding"/>
    <property type="evidence" value="ECO:0007669"/>
    <property type="project" value="InterPro"/>
</dbReference>
<feature type="chain" id="PRO_5043877820" description="CBM1 domain-containing protein" evidence="2">
    <location>
        <begin position="21"/>
        <end position="107"/>
    </location>
</feature>
<comment type="caution">
    <text evidence="4">The sequence shown here is derived from an EMBL/GenBank/DDBJ whole genome shotgun (WGS) entry which is preliminary data.</text>
</comment>
<dbReference type="AlphaFoldDB" id="A0AAV9X5W9"/>